<accession>A0AAD7FSP6</accession>
<sequence>LSFEGLCHRWGFYFPMTGDRNKLGPDDINSDLYLLLGHDKSFKSRFPKPDSPDFQSQLARNRKIVDEKFGIVLLVRLLVFEMFTRISQSTPGGLQEEHKRKWLLLQLRPKFPDHATANLFKSL</sequence>
<dbReference type="Proteomes" id="UP001221142">
    <property type="component" value="Unassembled WGS sequence"/>
</dbReference>
<dbReference type="EMBL" id="JARKIF010000004">
    <property type="protein sequence ID" value="KAJ7641251.1"/>
    <property type="molecule type" value="Genomic_DNA"/>
</dbReference>
<name>A0AAD7FSP6_9AGAR</name>
<gene>
    <name evidence="1" type="ORF">FB45DRAFT_708628</name>
</gene>
<comment type="caution">
    <text evidence="1">The sequence shown here is derived from an EMBL/GenBank/DDBJ whole genome shotgun (WGS) entry which is preliminary data.</text>
</comment>
<dbReference type="AlphaFoldDB" id="A0AAD7FSP6"/>
<evidence type="ECO:0000313" key="2">
    <source>
        <dbReference type="Proteomes" id="UP001221142"/>
    </source>
</evidence>
<keyword evidence="2" id="KW-1185">Reference proteome</keyword>
<feature type="non-terminal residue" evidence="1">
    <location>
        <position position="123"/>
    </location>
</feature>
<evidence type="ECO:0000313" key="1">
    <source>
        <dbReference type="EMBL" id="KAJ7641251.1"/>
    </source>
</evidence>
<protein>
    <submittedName>
        <fullName evidence="1">Uncharacterized protein</fullName>
    </submittedName>
</protein>
<feature type="non-terminal residue" evidence="1">
    <location>
        <position position="1"/>
    </location>
</feature>
<reference evidence="1" key="1">
    <citation type="submission" date="2023-03" db="EMBL/GenBank/DDBJ databases">
        <title>Massive genome expansion in bonnet fungi (Mycena s.s.) driven by repeated elements and novel gene families across ecological guilds.</title>
        <authorList>
            <consortium name="Lawrence Berkeley National Laboratory"/>
            <person name="Harder C.B."/>
            <person name="Miyauchi S."/>
            <person name="Viragh M."/>
            <person name="Kuo A."/>
            <person name="Thoen E."/>
            <person name="Andreopoulos B."/>
            <person name="Lu D."/>
            <person name="Skrede I."/>
            <person name="Drula E."/>
            <person name="Henrissat B."/>
            <person name="Morin E."/>
            <person name="Kohler A."/>
            <person name="Barry K."/>
            <person name="LaButti K."/>
            <person name="Morin E."/>
            <person name="Salamov A."/>
            <person name="Lipzen A."/>
            <person name="Mereny Z."/>
            <person name="Hegedus B."/>
            <person name="Baldrian P."/>
            <person name="Stursova M."/>
            <person name="Weitz H."/>
            <person name="Taylor A."/>
            <person name="Grigoriev I.V."/>
            <person name="Nagy L.G."/>
            <person name="Martin F."/>
            <person name="Kauserud H."/>
        </authorList>
    </citation>
    <scope>NUCLEOTIDE SEQUENCE</scope>
    <source>
        <strain evidence="1">9284</strain>
    </source>
</reference>
<proteinExistence type="predicted"/>
<organism evidence="1 2">
    <name type="scientific">Roridomyces roridus</name>
    <dbReference type="NCBI Taxonomy" id="1738132"/>
    <lineage>
        <taxon>Eukaryota</taxon>
        <taxon>Fungi</taxon>
        <taxon>Dikarya</taxon>
        <taxon>Basidiomycota</taxon>
        <taxon>Agaricomycotina</taxon>
        <taxon>Agaricomycetes</taxon>
        <taxon>Agaricomycetidae</taxon>
        <taxon>Agaricales</taxon>
        <taxon>Marasmiineae</taxon>
        <taxon>Mycenaceae</taxon>
        <taxon>Roridomyces</taxon>
    </lineage>
</organism>